<protein>
    <recommendedName>
        <fullName evidence="1">E3 ubiquitin-protein ligase NRDP1 domain-containing protein</fullName>
    </recommendedName>
</protein>
<dbReference type="Pfam" id="PF08941">
    <property type="entry name" value="USP8_interact"/>
    <property type="match status" value="1"/>
</dbReference>
<dbReference type="EMBL" id="LZPO01066283">
    <property type="protein sequence ID" value="OBS70686.1"/>
    <property type="molecule type" value="Genomic_DNA"/>
</dbReference>
<dbReference type="Proteomes" id="UP000092124">
    <property type="component" value="Unassembled WGS sequence"/>
</dbReference>
<proteinExistence type="predicted"/>
<dbReference type="UniPathway" id="UPA00143"/>
<evidence type="ECO:0000259" key="1">
    <source>
        <dbReference type="Pfam" id="PF08941"/>
    </source>
</evidence>
<dbReference type="SUPFAM" id="SSF160088">
    <property type="entry name" value="NRDP1 C-terminal domain-like"/>
    <property type="match status" value="1"/>
</dbReference>
<evidence type="ECO:0000313" key="2">
    <source>
        <dbReference type="EMBL" id="OBS70686.1"/>
    </source>
</evidence>
<gene>
    <name evidence="2" type="ORF">A6R68_00775</name>
</gene>
<dbReference type="AlphaFoldDB" id="A0A1A6GWY9"/>
<comment type="caution">
    <text evidence="2">The sequence shown here is derived from an EMBL/GenBank/DDBJ whole genome shotgun (WGS) entry which is preliminary data.</text>
</comment>
<evidence type="ECO:0000313" key="3">
    <source>
        <dbReference type="Proteomes" id="UP000092124"/>
    </source>
</evidence>
<organism evidence="2 3">
    <name type="scientific">Neotoma lepida</name>
    <name type="common">Desert woodrat</name>
    <dbReference type="NCBI Taxonomy" id="56216"/>
    <lineage>
        <taxon>Eukaryota</taxon>
        <taxon>Metazoa</taxon>
        <taxon>Chordata</taxon>
        <taxon>Craniata</taxon>
        <taxon>Vertebrata</taxon>
        <taxon>Euteleostomi</taxon>
        <taxon>Mammalia</taxon>
        <taxon>Eutheria</taxon>
        <taxon>Euarchontoglires</taxon>
        <taxon>Glires</taxon>
        <taxon>Rodentia</taxon>
        <taxon>Myomorpha</taxon>
        <taxon>Muroidea</taxon>
        <taxon>Cricetidae</taxon>
        <taxon>Neotominae</taxon>
        <taxon>Neotoma</taxon>
    </lineage>
</organism>
<feature type="domain" description="E3 ubiquitin-protein ligase NRDP1" evidence="1">
    <location>
        <begin position="8"/>
        <end position="63"/>
    </location>
</feature>
<dbReference type="InterPro" id="IPR015036">
    <property type="entry name" value="NRDP1"/>
</dbReference>
<dbReference type="GO" id="GO:0061630">
    <property type="term" value="F:ubiquitin protein ligase activity"/>
    <property type="evidence" value="ECO:0007669"/>
    <property type="project" value="InterPro"/>
</dbReference>
<dbReference type="InterPro" id="IPR037255">
    <property type="entry name" value="NRDP1_C"/>
</dbReference>
<dbReference type="STRING" id="56216.A0A1A6GWY9"/>
<keyword evidence="3" id="KW-1185">Reference proteome</keyword>
<reference evidence="2 3" key="1">
    <citation type="submission" date="2016-06" db="EMBL/GenBank/DDBJ databases">
        <title>The Draft Genome Sequence and Annotation of the Desert Woodrat Neotoma lepida.</title>
        <authorList>
            <person name="Campbell M."/>
            <person name="Oakeson K.F."/>
            <person name="Yandell M."/>
            <person name="Halpert J.R."/>
            <person name="Dearing D."/>
        </authorList>
    </citation>
    <scope>NUCLEOTIDE SEQUENCE [LARGE SCALE GENOMIC DNA]</scope>
    <source>
        <strain evidence="2">417</strain>
        <tissue evidence="2">Liver</tissue>
    </source>
</reference>
<name>A0A1A6GWY9_NEOLE</name>
<dbReference type="GO" id="GO:0016567">
    <property type="term" value="P:protein ubiquitination"/>
    <property type="evidence" value="ECO:0007669"/>
    <property type="project" value="UniProtKB-UniPathway"/>
</dbReference>
<accession>A0A1A6GWY9</accession>
<sequence>MPTNAAGPEGLAILEMRWMNHGYCEKNVSKRILAEQTIVLMACENQHVVQEPRLVMIFRHGTEETQASNP</sequence>